<comment type="caution">
    <text evidence="1">The sequence shown here is derived from an EMBL/GenBank/DDBJ whole genome shotgun (WGS) entry which is preliminary data.</text>
</comment>
<dbReference type="InterPro" id="IPR032329">
    <property type="entry name" value="DUF4855"/>
</dbReference>
<evidence type="ECO:0000313" key="2">
    <source>
        <dbReference type="Proteomes" id="UP001139347"/>
    </source>
</evidence>
<name>A0A9X2B6T1_9BACL</name>
<dbReference type="Proteomes" id="UP001139347">
    <property type="component" value="Unassembled WGS sequence"/>
</dbReference>
<dbReference type="EMBL" id="JALIRP010000009">
    <property type="protein sequence ID" value="MCJ8014132.1"/>
    <property type="molecule type" value="Genomic_DNA"/>
</dbReference>
<organism evidence="1 2">
    <name type="scientific">Paenibacillus mangrovi</name>
    <dbReference type="NCBI Taxonomy" id="2931978"/>
    <lineage>
        <taxon>Bacteria</taxon>
        <taxon>Bacillati</taxon>
        <taxon>Bacillota</taxon>
        <taxon>Bacilli</taxon>
        <taxon>Bacillales</taxon>
        <taxon>Paenibacillaceae</taxon>
        <taxon>Paenibacillus</taxon>
    </lineage>
</organism>
<evidence type="ECO:0000313" key="1">
    <source>
        <dbReference type="EMBL" id="MCJ8014132.1"/>
    </source>
</evidence>
<dbReference type="Pfam" id="PF16147">
    <property type="entry name" value="DUF4855"/>
    <property type="match status" value="1"/>
</dbReference>
<reference evidence="1" key="1">
    <citation type="submission" date="2022-04" db="EMBL/GenBank/DDBJ databases">
        <title>Paenibacillus mangrovi sp. nov., a novel endophytic bacterium isolated from bark of Kandelia candel.</title>
        <authorList>
            <person name="Tuo L."/>
        </authorList>
    </citation>
    <scope>NUCLEOTIDE SEQUENCE</scope>
    <source>
        <strain evidence="1">KQZ6P-2</strain>
    </source>
</reference>
<protein>
    <submittedName>
        <fullName evidence="1">DUF4855 domain-containing protein</fullName>
    </submittedName>
</protein>
<proteinExistence type="predicted"/>
<gene>
    <name evidence="1" type="ORF">MUG84_20680</name>
</gene>
<sequence length="120" mass="14287">MYWLSEVVSYSNPHEEELIRYKSSVVYRAGLKFFWIPFFYGNRAFHWKQLGFDAAVLQPNHFFNDTREERIQDTAELAITYGMGVEIECDERMNWMYQFIKGTYEKQSEAELQASDSSNL</sequence>
<keyword evidence="2" id="KW-1185">Reference proteome</keyword>
<dbReference type="AlphaFoldDB" id="A0A9X2B6T1"/>
<accession>A0A9X2B6T1</accession>